<dbReference type="AlphaFoldDB" id="A0A2A6B7J2"/>
<dbReference type="InterPro" id="IPR009050">
    <property type="entry name" value="Globin-like_sf"/>
</dbReference>
<feature type="compositionally biased region" description="Gly residues" evidence="4">
    <location>
        <begin position="39"/>
        <end position="54"/>
    </location>
</feature>
<dbReference type="PROSITE" id="PS01033">
    <property type="entry name" value="GLOBIN"/>
    <property type="match status" value="1"/>
</dbReference>
<protein>
    <submittedName>
        <fullName evidence="6">Glb-9</fullName>
    </submittedName>
</protein>
<dbReference type="GO" id="GO:0019825">
    <property type="term" value="F:oxygen binding"/>
    <property type="evidence" value="ECO:0000318"/>
    <property type="project" value="GO_Central"/>
</dbReference>
<dbReference type="PANTHER" id="PTHR46458:SF11">
    <property type="entry name" value="GLOBIN-LIKE PROTEIN 9"/>
    <property type="match status" value="1"/>
</dbReference>
<sequence length="328" mass="36627">MHPPSMLSAPPSDLTYSTYRMPRSPRRRGRYSMQMEPGTGPGFGGAGPEPGSAGGPPRVMQAARAKFRRAQSVQEESPAATSVLRKSSRQTSRSRSSRRTSGSSLASLSFSQRQAIQVSWRLIRPQANSTFRKIFLELEIACPKVKQIFYKAALVDAFNKDGENAATLDEHIKLAAKFFDDLLAVFDDEEEFRTLIRRMGAVHAVLARSCNFGGEIWERLGEIVMERICGLESCQKTREASRAWRTLIACVIDELRTGFEEEHRLVTRRSSSASDLPDEMLLEEEAANGMNGDEMPRCPYSNGAANTDDLQSKLRELRLQYTSTVPLQ</sequence>
<dbReference type="InterPro" id="IPR044399">
    <property type="entry name" value="Mb-like_M"/>
</dbReference>
<evidence type="ECO:0000313" key="7">
    <source>
        <dbReference type="Proteomes" id="UP000005239"/>
    </source>
</evidence>
<dbReference type="GO" id="GO:0001666">
    <property type="term" value="P:response to hypoxia"/>
    <property type="evidence" value="ECO:0000318"/>
    <property type="project" value="GO_Central"/>
</dbReference>
<accession>A0A8R1UC89</accession>
<evidence type="ECO:0000256" key="4">
    <source>
        <dbReference type="SAM" id="MobiDB-lite"/>
    </source>
</evidence>
<gene>
    <name evidence="6" type="primary">WBGene00108829</name>
</gene>
<keyword evidence="2" id="KW-0479">Metal-binding</keyword>
<dbReference type="GO" id="GO:0046872">
    <property type="term" value="F:metal ion binding"/>
    <property type="evidence" value="ECO:0007669"/>
    <property type="project" value="UniProtKB-KW"/>
</dbReference>
<reference evidence="6" key="2">
    <citation type="submission" date="2022-06" db="UniProtKB">
        <authorList>
            <consortium name="EnsemblMetazoa"/>
        </authorList>
    </citation>
    <scope>IDENTIFICATION</scope>
    <source>
        <strain evidence="6">PS312</strain>
    </source>
</reference>
<dbReference type="Gene3D" id="1.10.490.10">
    <property type="entry name" value="Globins"/>
    <property type="match status" value="1"/>
</dbReference>
<keyword evidence="3" id="KW-0408">Iron</keyword>
<dbReference type="OrthoDB" id="5848155at2759"/>
<dbReference type="InterPro" id="IPR050532">
    <property type="entry name" value="Globin-like_OT"/>
</dbReference>
<evidence type="ECO:0000256" key="2">
    <source>
        <dbReference type="ARBA" id="ARBA00022723"/>
    </source>
</evidence>
<dbReference type="InterPro" id="IPR000971">
    <property type="entry name" value="Globin"/>
</dbReference>
<keyword evidence="1" id="KW-0349">Heme</keyword>
<evidence type="ECO:0000259" key="5">
    <source>
        <dbReference type="PROSITE" id="PS01033"/>
    </source>
</evidence>
<proteinExistence type="predicted"/>
<dbReference type="GO" id="GO:0015671">
    <property type="term" value="P:oxygen transport"/>
    <property type="evidence" value="ECO:0000318"/>
    <property type="project" value="GO_Central"/>
</dbReference>
<feature type="region of interest" description="Disordered" evidence="4">
    <location>
        <begin position="1"/>
        <end position="105"/>
    </location>
</feature>
<dbReference type="SUPFAM" id="SSF46458">
    <property type="entry name" value="Globin-like"/>
    <property type="match status" value="1"/>
</dbReference>
<dbReference type="CDD" id="cd01040">
    <property type="entry name" value="Mb-like"/>
    <property type="match status" value="1"/>
</dbReference>
<evidence type="ECO:0000313" key="6">
    <source>
        <dbReference type="EnsemblMetazoa" id="PPA19275.1"/>
    </source>
</evidence>
<feature type="compositionally biased region" description="Low complexity" evidence="4">
    <location>
        <begin position="89"/>
        <end position="105"/>
    </location>
</feature>
<dbReference type="GO" id="GO:0005344">
    <property type="term" value="F:oxygen carrier activity"/>
    <property type="evidence" value="ECO:0000318"/>
    <property type="project" value="GO_Central"/>
</dbReference>
<evidence type="ECO:0000256" key="1">
    <source>
        <dbReference type="ARBA" id="ARBA00022617"/>
    </source>
</evidence>
<keyword evidence="7" id="KW-1185">Reference proteome</keyword>
<evidence type="ECO:0000256" key="3">
    <source>
        <dbReference type="ARBA" id="ARBA00023004"/>
    </source>
</evidence>
<accession>A0A2A6B7J2</accession>
<dbReference type="GO" id="GO:0020037">
    <property type="term" value="F:heme binding"/>
    <property type="evidence" value="ECO:0007669"/>
    <property type="project" value="InterPro"/>
</dbReference>
<dbReference type="EnsemblMetazoa" id="PPA19275.1">
    <property type="protein sequence ID" value="PPA19275.1"/>
    <property type="gene ID" value="WBGene00108829"/>
</dbReference>
<organism evidence="6 7">
    <name type="scientific">Pristionchus pacificus</name>
    <name type="common">Parasitic nematode worm</name>
    <dbReference type="NCBI Taxonomy" id="54126"/>
    <lineage>
        <taxon>Eukaryota</taxon>
        <taxon>Metazoa</taxon>
        <taxon>Ecdysozoa</taxon>
        <taxon>Nematoda</taxon>
        <taxon>Chromadorea</taxon>
        <taxon>Rhabditida</taxon>
        <taxon>Rhabditina</taxon>
        <taxon>Diplogasteromorpha</taxon>
        <taxon>Diplogasteroidea</taxon>
        <taxon>Neodiplogasteridae</taxon>
        <taxon>Pristionchus</taxon>
    </lineage>
</organism>
<reference evidence="7" key="1">
    <citation type="journal article" date="2008" name="Nat. Genet.">
        <title>The Pristionchus pacificus genome provides a unique perspective on nematode lifestyle and parasitism.</title>
        <authorList>
            <person name="Dieterich C."/>
            <person name="Clifton S.W."/>
            <person name="Schuster L.N."/>
            <person name="Chinwalla A."/>
            <person name="Delehaunty K."/>
            <person name="Dinkelacker I."/>
            <person name="Fulton L."/>
            <person name="Fulton R."/>
            <person name="Godfrey J."/>
            <person name="Minx P."/>
            <person name="Mitreva M."/>
            <person name="Roeseler W."/>
            <person name="Tian H."/>
            <person name="Witte H."/>
            <person name="Yang S.P."/>
            <person name="Wilson R.K."/>
            <person name="Sommer R.J."/>
        </authorList>
    </citation>
    <scope>NUCLEOTIDE SEQUENCE [LARGE SCALE GENOMIC DNA]</scope>
    <source>
        <strain evidence="7">PS312</strain>
    </source>
</reference>
<dbReference type="PANTHER" id="PTHR46458">
    <property type="entry name" value="BLR2807 PROTEIN"/>
    <property type="match status" value="1"/>
</dbReference>
<feature type="region of interest" description="Disordered" evidence="4">
    <location>
        <begin position="288"/>
        <end position="307"/>
    </location>
</feature>
<dbReference type="Proteomes" id="UP000005239">
    <property type="component" value="Unassembled WGS sequence"/>
</dbReference>
<dbReference type="InterPro" id="IPR012292">
    <property type="entry name" value="Globin/Proto"/>
</dbReference>
<name>A0A2A6B7J2_PRIPA</name>
<feature type="domain" description="Globin" evidence="5">
    <location>
        <begin position="107"/>
        <end position="260"/>
    </location>
</feature>